<dbReference type="Pfam" id="PF03786">
    <property type="entry name" value="UxuA"/>
    <property type="match status" value="1"/>
</dbReference>
<protein>
    <recommendedName>
        <fullName evidence="5 9">Mannonate dehydratase</fullName>
        <ecNumber evidence="5 9">4.2.1.8</ecNumber>
    </recommendedName>
    <alternativeName>
        <fullName evidence="9">D-mannonate hydro-lyase</fullName>
    </alternativeName>
</protein>
<evidence type="ECO:0000256" key="2">
    <source>
        <dbReference type="ARBA" id="ARBA00002713"/>
    </source>
</evidence>
<gene>
    <name evidence="9 10" type="primary">uxuA</name>
    <name evidence="10" type="ORF">MUN89_20110</name>
</gene>
<dbReference type="Gene3D" id="3.20.20.150">
    <property type="entry name" value="Divalent-metal-dependent TIM barrel enzymes"/>
    <property type="match status" value="1"/>
</dbReference>
<dbReference type="Proteomes" id="UP000831787">
    <property type="component" value="Chromosome"/>
</dbReference>
<dbReference type="PIRSF" id="PIRSF016049">
    <property type="entry name" value="Man_dehyd"/>
    <property type="match status" value="1"/>
</dbReference>
<dbReference type="HAMAP" id="MF_00106">
    <property type="entry name" value="UxuA"/>
    <property type="match status" value="1"/>
</dbReference>
<dbReference type="NCBIfam" id="TIGR00695">
    <property type="entry name" value="uxuA"/>
    <property type="match status" value="1"/>
</dbReference>
<evidence type="ECO:0000256" key="7">
    <source>
        <dbReference type="ARBA" id="ARBA00023211"/>
    </source>
</evidence>
<comment type="function">
    <text evidence="2 9">Catalyzes the dehydration of D-mannonate.</text>
</comment>
<dbReference type="EC" id="4.2.1.8" evidence="5 9"/>
<proteinExistence type="inferred from homology"/>
<evidence type="ECO:0000256" key="8">
    <source>
        <dbReference type="ARBA" id="ARBA00023239"/>
    </source>
</evidence>
<reference evidence="10 11" key="1">
    <citation type="submission" date="2022-04" db="EMBL/GenBank/DDBJ databases">
        <title>Halobacillus sp. isolated from saltern.</title>
        <authorList>
            <person name="Won M."/>
            <person name="Lee C.-M."/>
            <person name="Woen H.-Y."/>
            <person name="Kwon S.-W."/>
        </authorList>
    </citation>
    <scope>NUCLEOTIDE SEQUENCE [LARGE SCALE GENOMIC DNA]</scope>
    <source>
        <strain evidence="10 11">SSBR10-3</strain>
    </source>
</reference>
<dbReference type="RefSeq" id="WP_244709848.1">
    <property type="nucleotide sequence ID" value="NZ_CP095073.1"/>
</dbReference>
<evidence type="ECO:0000313" key="10">
    <source>
        <dbReference type="EMBL" id="UOQ44134.1"/>
    </source>
</evidence>
<sequence length="370" mass="42469">MKITFRWFGKDDDSVTLNQIKQIPGMTGVVSALSDIPVGEAWPLNRIVELKEQITSKGLRFEVIESVNIHEDIKLGLPTRDTYIENYQRTIRNLAKAGIKVICYNFMPVFDWTRSDLAKELADGSTVLAYEKAKIENIDPMILLDQMEKSSQGFSLPGWERERLSTLKQLFRMYEGLTEDDLFANLQYFLEKVIPVAEEFDVRMAIHPDDPPWSVFGLPRIVKNRNDLERIVNMVDSPHNGITFCTGSLGANRVNDLPEMIKYFCSRDRIPFVHIRNIKLLDNGDFYETAHRSCDGSNDLYEIVKALYDSGFTGYMRPDHGRMIWNEDARPGYGLYDRALGVMYLSGLWDSLHSAGVPVHPFHYEHGCKK</sequence>
<dbReference type="InterPro" id="IPR004628">
    <property type="entry name" value="Man_deHydtase"/>
</dbReference>
<organism evidence="10 11">
    <name type="scientific">Halobacillus salinarum</name>
    <dbReference type="NCBI Taxonomy" id="2932257"/>
    <lineage>
        <taxon>Bacteria</taxon>
        <taxon>Bacillati</taxon>
        <taxon>Bacillota</taxon>
        <taxon>Bacilli</taxon>
        <taxon>Bacillales</taxon>
        <taxon>Bacillaceae</taxon>
        <taxon>Halobacillus</taxon>
    </lineage>
</organism>
<keyword evidence="6 9" id="KW-0408">Iron</keyword>
<evidence type="ECO:0000256" key="4">
    <source>
        <dbReference type="ARBA" id="ARBA00007389"/>
    </source>
</evidence>
<evidence type="ECO:0000256" key="6">
    <source>
        <dbReference type="ARBA" id="ARBA00023004"/>
    </source>
</evidence>
<comment type="similarity">
    <text evidence="4 9">Belongs to the mannonate dehydratase family.</text>
</comment>
<dbReference type="EMBL" id="CP095073">
    <property type="protein sequence ID" value="UOQ44134.1"/>
    <property type="molecule type" value="Genomic_DNA"/>
</dbReference>
<dbReference type="GO" id="GO:0008927">
    <property type="term" value="F:mannonate dehydratase activity"/>
    <property type="evidence" value="ECO:0007669"/>
    <property type="project" value="UniProtKB-EC"/>
</dbReference>
<keyword evidence="8 9" id="KW-0456">Lyase</keyword>
<evidence type="ECO:0000256" key="3">
    <source>
        <dbReference type="ARBA" id="ARBA00004892"/>
    </source>
</evidence>
<evidence type="ECO:0000256" key="9">
    <source>
        <dbReference type="HAMAP-Rule" id="MF_00106"/>
    </source>
</evidence>
<keyword evidence="7 9" id="KW-0464">Manganese</keyword>
<evidence type="ECO:0000313" key="11">
    <source>
        <dbReference type="Proteomes" id="UP000831787"/>
    </source>
</evidence>
<dbReference type="PANTHER" id="PTHR30387:SF2">
    <property type="entry name" value="MANNONATE DEHYDRATASE"/>
    <property type="match status" value="1"/>
</dbReference>
<evidence type="ECO:0000256" key="5">
    <source>
        <dbReference type="ARBA" id="ARBA00012927"/>
    </source>
</evidence>
<dbReference type="NCBIfam" id="NF003027">
    <property type="entry name" value="PRK03906.1"/>
    <property type="match status" value="1"/>
</dbReference>
<dbReference type="SUPFAM" id="SSF51658">
    <property type="entry name" value="Xylose isomerase-like"/>
    <property type="match status" value="1"/>
</dbReference>
<comment type="pathway">
    <text evidence="3 9">Carbohydrate metabolism; pentose and glucuronate interconversion.</text>
</comment>
<dbReference type="InterPro" id="IPR036237">
    <property type="entry name" value="Xyl_isomerase-like_sf"/>
</dbReference>
<accession>A0ABY4EJ05</accession>
<dbReference type="PANTHER" id="PTHR30387">
    <property type="entry name" value="MANNONATE DEHYDRATASE"/>
    <property type="match status" value="1"/>
</dbReference>
<evidence type="ECO:0000256" key="1">
    <source>
        <dbReference type="ARBA" id="ARBA00001794"/>
    </source>
</evidence>
<comment type="cofactor">
    <cofactor evidence="9">
        <name>Fe(2+)</name>
        <dbReference type="ChEBI" id="CHEBI:29033"/>
    </cofactor>
    <cofactor evidence="9">
        <name>Mn(2+)</name>
        <dbReference type="ChEBI" id="CHEBI:29035"/>
    </cofactor>
</comment>
<comment type="catalytic activity">
    <reaction evidence="1 9">
        <text>D-mannonate = 2-dehydro-3-deoxy-D-gluconate + H2O</text>
        <dbReference type="Rhea" id="RHEA:20097"/>
        <dbReference type="ChEBI" id="CHEBI:15377"/>
        <dbReference type="ChEBI" id="CHEBI:17767"/>
        <dbReference type="ChEBI" id="CHEBI:57990"/>
        <dbReference type="EC" id="4.2.1.8"/>
    </reaction>
</comment>
<name>A0ABY4EJ05_9BACI</name>
<keyword evidence="11" id="KW-1185">Reference proteome</keyword>